<dbReference type="RefSeq" id="WP_140605694.1">
    <property type="nucleotide sequence ID" value="NZ_SAWY01000041.1"/>
</dbReference>
<evidence type="ECO:0000256" key="1">
    <source>
        <dbReference type="ARBA" id="ARBA00007435"/>
    </source>
</evidence>
<dbReference type="Pfam" id="PF01541">
    <property type="entry name" value="GIY-YIG"/>
    <property type="match status" value="1"/>
</dbReference>
<dbReference type="InterPro" id="IPR050190">
    <property type="entry name" value="UPF0213_domain"/>
</dbReference>
<evidence type="ECO:0000259" key="2">
    <source>
        <dbReference type="PROSITE" id="PS50164"/>
    </source>
</evidence>
<dbReference type="PANTHER" id="PTHR34477">
    <property type="entry name" value="UPF0213 PROTEIN YHBQ"/>
    <property type="match status" value="1"/>
</dbReference>
<dbReference type="PANTHER" id="PTHR34477:SF1">
    <property type="entry name" value="UPF0213 PROTEIN YHBQ"/>
    <property type="match status" value="1"/>
</dbReference>
<name>A0A502KRD5_9GAMM</name>
<gene>
    <name evidence="3" type="ORF">EPA86_17590</name>
</gene>
<dbReference type="Gene3D" id="3.40.1440.10">
    <property type="entry name" value="GIY-YIG endonuclease"/>
    <property type="match status" value="1"/>
</dbReference>
<organism evidence="3 4">
    <name type="scientific">Litorilituus lipolyticus</name>
    <dbReference type="NCBI Taxonomy" id="2491017"/>
    <lineage>
        <taxon>Bacteria</taxon>
        <taxon>Pseudomonadati</taxon>
        <taxon>Pseudomonadota</taxon>
        <taxon>Gammaproteobacteria</taxon>
        <taxon>Alteromonadales</taxon>
        <taxon>Colwelliaceae</taxon>
        <taxon>Litorilituus</taxon>
    </lineage>
</organism>
<dbReference type="EMBL" id="SAWY01000041">
    <property type="protein sequence ID" value="TPH12163.1"/>
    <property type="molecule type" value="Genomic_DNA"/>
</dbReference>
<dbReference type="Proteomes" id="UP000315303">
    <property type="component" value="Unassembled WGS sequence"/>
</dbReference>
<dbReference type="InterPro" id="IPR035901">
    <property type="entry name" value="GIY-YIG_endonuc_sf"/>
</dbReference>
<evidence type="ECO:0000313" key="3">
    <source>
        <dbReference type="EMBL" id="TPH12163.1"/>
    </source>
</evidence>
<comment type="caution">
    <text evidence="3">The sequence shown here is derived from an EMBL/GenBank/DDBJ whole genome shotgun (WGS) entry which is preliminary data.</text>
</comment>
<dbReference type="PROSITE" id="PS50164">
    <property type="entry name" value="GIY_YIG"/>
    <property type="match status" value="1"/>
</dbReference>
<dbReference type="CDD" id="cd10456">
    <property type="entry name" value="GIY-YIG_UPF0213"/>
    <property type="match status" value="1"/>
</dbReference>
<accession>A0A502KRD5</accession>
<dbReference type="OrthoDB" id="9797095at2"/>
<dbReference type="InterPro" id="IPR000305">
    <property type="entry name" value="GIY-YIG_endonuc"/>
</dbReference>
<feature type="domain" description="GIY-YIG" evidence="2">
    <location>
        <begin position="3"/>
        <end position="79"/>
    </location>
</feature>
<dbReference type="AlphaFoldDB" id="A0A502KRD5"/>
<protein>
    <submittedName>
        <fullName evidence="3">GIY-YIG nuclease family protein</fullName>
    </submittedName>
</protein>
<keyword evidence="4" id="KW-1185">Reference proteome</keyword>
<comment type="similarity">
    <text evidence="1">Belongs to the UPF0213 family.</text>
</comment>
<proteinExistence type="inferred from homology"/>
<reference evidence="3 4" key="1">
    <citation type="submission" date="2019-01" db="EMBL/GenBank/DDBJ databases">
        <title>Litorilituus lipolytica sp. nov., isolated from intertidal sand of the Yellow Sea in China.</title>
        <authorList>
            <person name="Liu A."/>
        </authorList>
    </citation>
    <scope>NUCLEOTIDE SEQUENCE [LARGE SCALE GENOMIC DNA]</scope>
    <source>
        <strain evidence="3 4">RZ04</strain>
    </source>
</reference>
<sequence length="92" mass="10594">MKKTWYAYFVRCNDSSLYAGITTDVSRRVEEHNSSKLGAKYTRNKRPVELAYATSVENRSQACKLEYALKKLSKAEKEQLVAQYSAHQTEKP</sequence>
<evidence type="ECO:0000313" key="4">
    <source>
        <dbReference type="Proteomes" id="UP000315303"/>
    </source>
</evidence>
<dbReference type="SUPFAM" id="SSF82771">
    <property type="entry name" value="GIY-YIG endonuclease"/>
    <property type="match status" value="1"/>
</dbReference>